<dbReference type="GO" id="GO:0005886">
    <property type="term" value="C:plasma membrane"/>
    <property type="evidence" value="ECO:0007669"/>
    <property type="project" value="UniProtKB-SubCell"/>
</dbReference>
<dbReference type="PANTHER" id="PTHR43302:SF5">
    <property type="entry name" value="TRANSPORTER ARSB-RELATED"/>
    <property type="match status" value="1"/>
</dbReference>
<evidence type="ECO:0000256" key="1">
    <source>
        <dbReference type="ARBA" id="ARBA00004651"/>
    </source>
</evidence>
<keyword evidence="10" id="KW-1185">Reference proteome</keyword>
<dbReference type="OMA" id="LAMYWRP"/>
<dbReference type="GO" id="GO:0055085">
    <property type="term" value="P:transmembrane transport"/>
    <property type="evidence" value="ECO:0007669"/>
    <property type="project" value="InterPro"/>
</dbReference>
<evidence type="ECO:0000256" key="4">
    <source>
        <dbReference type="ARBA" id="ARBA00022692"/>
    </source>
</evidence>
<feature type="transmembrane region" description="Helical" evidence="7">
    <location>
        <begin position="180"/>
        <end position="204"/>
    </location>
</feature>
<dbReference type="InParanoid" id="D8RPC2"/>
<gene>
    <name evidence="9" type="ORF">SELMODRAFT_98013</name>
</gene>
<reference evidence="9 10" key="1">
    <citation type="journal article" date="2011" name="Science">
        <title>The Selaginella genome identifies genetic changes associated with the evolution of vascular plants.</title>
        <authorList>
            <person name="Banks J.A."/>
            <person name="Nishiyama T."/>
            <person name="Hasebe M."/>
            <person name="Bowman J.L."/>
            <person name="Gribskov M."/>
            <person name="dePamphilis C."/>
            <person name="Albert V.A."/>
            <person name="Aono N."/>
            <person name="Aoyama T."/>
            <person name="Ambrose B.A."/>
            <person name="Ashton N.W."/>
            <person name="Axtell M.J."/>
            <person name="Barker E."/>
            <person name="Barker M.S."/>
            <person name="Bennetzen J.L."/>
            <person name="Bonawitz N.D."/>
            <person name="Chapple C."/>
            <person name="Cheng C."/>
            <person name="Correa L.G."/>
            <person name="Dacre M."/>
            <person name="DeBarry J."/>
            <person name="Dreyer I."/>
            <person name="Elias M."/>
            <person name="Engstrom E.M."/>
            <person name="Estelle M."/>
            <person name="Feng L."/>
            <person name="Finet C."/>
            <person name="Floyd S.K."/>
            <person name="Frommer W.B."/>
            <person name="Fujita T."/>
            <person name="Gramzow L."/>
            <person name="Gutensohn M."/>
            <person name="Harholt J."/>
            <person name="Hattori M."/>
            <person name="Heyl A."/>
            <person name="Hirai T."/>
            <person name="Hiwatashi Y."/>
            <person name="Ishikawa M."/>
            <person name="Iwata M."/>
            <person name="Karol K.G."/>
            <person name="Koehler B."/>
            <person name="Kolukisaoglu U."/>
            <person name="Kubo M."/>
            <person name="Kurata T."/>
            <person name="Lalonde S."/>
            <person name="Li K."/>
            <person name="Li Y."/>
            <person name="Litt A."/>
            <person name="Lyons E."/>
            <person name="Manning G."/>
            <person name="Maruyama T."/>
            <person name="Michael T.P."/>
            <person name="Mikami K."/>
            <person name="Miyazaki S."/>
            <person name="Morinaga S."/>
            <person name="Murata T."/>
            <person name="Mueller-Roeber B."/>
            <person name="Nelson D.R."/>
            <person name="Obara M."/>
            <person name="Oguri Y."/>
            <person name="Olmstead R.G."/>
            <person name="Onodera N."/>
            <person name="Petersen B.L."/>
            <person name="Pils B."/>
            <person name="Prigge M."/>
            <person name="Rensing S.A."/>
            <person name="Riano-Pachon D.M."/>
            <person name="Roberts A.W."/>
            <person name="Sato Y."/>
            <person name="Scheller H.V."/>
            <person name="Schulz B."/>
            <person name="Schulz C."/>
            <person name="Shakirov E.V."/>
            <person name="Shibagaki N."/>
            <person name="Shinohara N."/>
            <person name="Shippen D.E."/>
            <person name="Soerensen I."/>
            <person name="Sotooka R."/>
            <person name="Sugimoto N."/>
            <person name="Sugita M."/>
            <person name="Sumikawa N."/>
            <person name="Tanurdzic M."/>
            <person name="Theissen G."/>
            <person name="Ulvskov P."/>
            <person name="Wakazuki S."/>
            <person name="Weng J.K."/>
            <person name="Willats W.W."/>
            <person name="Wipf D."/>
            <person name="Wolf P.G."/>
            <person name="Yang L."/>
            <person name="Zimmer A.D."/>
            <person name="Zhu Q."/>
            <person name="Mitros T."/>
            <person name="Hellsten U."/>
            <person name="Loque D."/>
            <person name="Otillar R."/>
            <person name="Salamov A."/>
            <person name="Schmutz J."/>
            <person name="Shapiro H."/>
            <person name="Lindquist E."/>
            <person name="Lucas S."/>
            <person name="Rokhsar D."/>
            <person name="Grigoriev I.V."/>
        </authorList>
    </citation>
    <scope>NUCLEOTIDE SEQUENCE [LARGE SCALE GENOMIC DNA]</scope>
</reference>
<dbReference type="KEGG" id="smo:SELMODRAFT_98013"/>
<feature type="transmembrane region" description="Helical" evidence="7">
    <location>
        <begin position="373"/>
        <end position="395"/>
    </location>
</feature>
<evidence type="ECO:0000259" key="8">
    <source>
        <dbReference type="Pfam" id="PF03600"/>
    </source>
</evidence>
<feature type="transmembrane region" description="Helical" evidence="7">
    <location>
        <begin position="6"/>
        <end position="25"/>
    </location>
</feature>
<protein>
    <recommendedName>
        <fullName evidence="8">Citrate transporter-like domain-containing protein</fullName>
    </recommendedName>
</protein>
<dbReference type="InterPro" id="IPR004680">
    <property type="entry name" value="Cit_transptr-like_dom"/>
</dbReference>
<dbReference type="AlphaFoldDB" id="D8RPC2"/>
<dbReference type="CDD" id="cd01117">
    <property type="entry name" value="YbiR_permease"/>
    <property type="match status" value="1"/>
</dbReference>
<feature type="transmembrane region" description="Helical" evidence="7">
    <location>
        <begin position="32"/>
        <end position="52"/>
    </location>
</feature>
<dbReference type="Proteomes" id="UP000001514">
    <property type="component" value="Unassembled WGS sequence"/>
</dbReference>
<keyword evidence="6 7" id="KW-0472">Membrane</keyword>
<feature type="transmembrane region" description="Helical" evidence="7">
    <location>
        <begin position="102"/>
        <end position="127"/>
    </location>
</feature>
<evidence type="ECO:0000256" key="6">
    <source>
        <dbReference type="ARBA" id="ARBA00023136"/>
    </source>
</evidence>
<proteinExistence type="predicted"/>
<comment type="subcellular location">
    <subcellularLocation>
        <location evidence="1">Cell membrane</location>
        <topology evidence="1">Multi-pass membrane protein</topology>
    </subcellularLocation>
</comment>
<feature type="transmembrane region" description="Helical" evidence="7">
    <location>
        <begin position="416"/>
        <end position="439"/>
    </location>
</feature>
<evidence type="ECO:0000313" key="9">
    <source>
        <dbReference type="EMBL" id="EFJ26015.1"/>
    </source>
</evidence>
<dbReference type="Gramene" id="EFJ26015">
    <property type="protein sequence ID" value="EFJ26015"/>
    <property type="gene ID" value="SELMODRAFT_98013"/>
</dbReference>
<feature type="transmembrane region" description="Helical" evidence="7">
    <location>
        <begin position="459"/>
        <end position="483"/>
    </location>
</feature>
<evidence type="ECO:0000313" key="10">
    <source>
        <dbReference type="Proteomes" id="UP000001514"/>
    </source>
</evidence>
<feature type="transmembrane region" description="Helical" evidence="7">
    <location>
        <begin position="495"/>
        <end position="521"/>
    </location>
</feature>
<evidence type="ECO:0000256" key="5">
    <source>
        <dbReference type="ARBA" id="ARBA00022989"/>
    </source>
</evidence>
<sequence>MAWAAPYKVVLGSFAFLIFWTLATFPAVRCLPVGRTAGALLGGTLMVVFQVLSPNQAFAAVDLPILGLLFGTMVISVYLERADLFKYLKMVLSWRCRGAKDLLVRVSVFSALASALFTNDTICVIFTEFVLNLCKQHNLPPEPFLLALASSANIGSATTPIGNPQNLVIAIESKIQFGKFLIGVLPAMIAGIVFNILFLLAMYWRPLSQGLAAADAPPPLPAPADATSDPSSAMELGAIKSIQVVSPHNHHSPRRSPLSYERLHSGPLSAAAVGEYPTAAAAPPSPIAEEDDKPTPLYSSRVYSPVHPIAEKQHQLYSPRLRRKAWMAAVYGVTAGFLAALLSGLNLTWSALTAAVALMVLDFSDAGPSLDRVSYSLLVFFSGMFITVDGFNSTGAPGQFWNAVEPHTRIDSAKGVAILSLVILILSNVASNVPTVLLLGTRVAASAAAIHGASVTRSWLYLAWVSTVAGNFTLIGSAANLIVCEQARQAKPNSYNLTFWAHLKFGIPSTLIVTALGLPLIQG</sequence>
<dbReference type="HOGENOM" id="CLU_011920_0_0_1"/>
<dbReference type="FunCoup" id="D8RPC2">
    <property type="interactions" value="43"/>
</dbReference>
<keyword evidence="2" id="KW-0813">Transport</keyword>
<accession>D8RPC2</accession>
<evidence type="ECO:0000256" key="7">
    <source>
        <dbReference type="SAM" id="Phobius"/>
    </source>
</evidence>
<dbReference type="Pfam" id="PF03600">
    <property type="entry name" value="CitMHS"/>
    <property type="match status" value="1"/>
</dbReference>
<dbReference type="eggNOG" id="KOG2639">
    <property type="taxonomic scope" value="Eukaryota"/>
</dbReference>
<feature type="transmembrane region" description="Helical" evidence="7">
    <location>
        <begin position="328"/>
        <end position="361"/>
    </location>
</feature>
<keyword evidence="3" id="KW-1003">Cell membrane</keyword>
<dbReference type="EMBL" id="GL377585">
    <property type="protein sequence ID" value="EFJ26015.1"/>
    <property type="molecule type" value="Genomic_DNA"/>
</dbReference>
<dbReference type="STRING" id="88036.D8RPC2"/>
<name>D8RPC2_SELML</name>
<keyword evidence="4 7" id="KW-0812">Transmembrane</keyword>
<keyword evidence="5 7" id="KW-1133">Transmembrane helix</keyword>
<dbReference type="GO" id="GO:0016020">
    <property type="term" value="C:membrane"/>
    <property type="evidence" value="ECO:0000318"/>
    <property type="project" value="GO_Central"/>
</dbReference>
<feature type="transmembrane region" description="Helical" evidence="7">
    <location>
        <begin position="58"/>
        <end position="81"/>
    </location>
</feature>
<feature type="domain" description="Citrate transporter-like" evidence="8">
    <location>
        <begin position="29"/>
        <end position="469"/>
    </location>
</feature>
<evidence type="ECO:0000256" key="2">
    <source>
        <dbReference type="ARBA" id="ARBA00022448"/>
    </source>
</evidence>
<evidence type="ECO:0000256" key="3">
    <source>
        <dbReference type="ARBA" id="ARBA00022475"/>
    </source>
</evidence>
<dbReference type="PANTHER" id="PTHR43302">
    <property type="entry name" value="TRANSPORTER ARSB-RELATED"/>
    <property type="match status" value="1"/>
</dbReference>
<organism evidence="10">
    <name type="scientific">Selaginella moellendorffii</name>
    <name type="common">Spikemoss</name>
    <dbReference type="NCBI Taxonomy" id="88036"/>
    <lineage>
        <taxon>Eukaryota</taxon>
        <taxon>Viridiplantae</taxon>
        <taxon>Streptophyta</taxon>
        <taxon>Embryophyta</taxon>
        <taxon>Tracheophyta</taxon>
        <taxon>Lycopodiopsida</taxon>
        <taxon>Selaginellales</taxon>
        <taxon>Selaginellaceae</taxon>
        <taxon>Selaginella</taxon>
    </lineage>
</organism>